<evidence type="ECO:0000313" key="3">
    <source>
        <dbReference type="EMBL" id="MED6115401.1"/>
    </source>
</evidence>
<evidence type="ECO:0000256" key="1">
    <source>
        <dbReference type="SAM" id="MobiDB-lite"/>
    </source>
</evidence>
<reference evidence="3 4" key="1">
    <citation type="journal article" date="2023" name="Plants (Basel)">
        <title>Bridging the Gap: Combining Genomics and Transcriptomics Approaches to Understand Stylosanthes scabra, an Orphan Legume from the Brazilian Caatinga.</title>
        <authorList>
            <person name="Ferreira-Neto J.R.C."/>
            <person name="da Silva M.D."/>
            <person name="Binneck E."/>
            <person name="de Melo N.F."/>
            <person name="da Silva R.H."/>
            <person name="de Melo A.L.T.M."/>
            <person name="Pandolfi V."/>
            <person name="Bustamante F.O."/>
            <person name="Brasileiro-Vidal A.C."/>
            <person name="Benko-Iseppon A.M."/>
        </authorList>
    </citation>
    <scope>NUCLEOTIDE SEQUENCE [LARGE SCALE GENOMIC DNA]</scope>
    <source>
        <tissue evidence="3">Leaves</tissue>
    </source>
</reference>
<gene>
    <name evidence="3" type="ORF">PIB30_090121</name>
</gene>
<proteinExistence type="predicted"/>
<accession>A0ABU6QV84</accession>
<keyword evidence="4" id="KW-1185">Reference proteome</keyword>
<keyword evidence="2" id="KW-0472">Membrane</keyword>
<feature type="transmembrane region" description="Helical" evidence="2">
    <location>
        <begin position="116"/>
        <end position="136"/>
    </location>
</feature>
<name>A0ABU6QV84_9FABA</name>
<dbReference type="Proteomes" id="UP001341840">
    <property type="component" value="Unassembled WGS sequence"/>
</dbReference>
<sequence length="137" mass="16002">MDSQRSWGSRSSRSTASTQRRVVVCNHGERAVLRVSGTNQNLEGDFGAMHQHCDFFQWADQELPEEEAEKVVMTRKLPEEDAEKVKLRKLAEEDAEKVKLRKKVMWLKSKVKRCEWRLKIVAFIGIIGWLWLFSILL</sequence>
<keyword evidence="2" id="KW-1133">Transmembrane helix</keyword>
<evidence type="ECO:0008006" key="5">
    <source>
        <dbReference type="Google" id="ProtNLM"/>
    </source>
</evidence>
<evidence type="ECO:0000256" key="2">
    <source>
        <dbReference type="SAM" id="Phobius"/>
    </source>
</evidence>
<comment type="caution">
    <text evidence="3">The sequence shown here is derived from an EMBL/GenBank/DDBJ whole genome shotgun (WGS) entry which is preliminary data.</text>
</comment>
<feature type="region of interest" description="Disordered" evidence="1">
    <location>
        <begin position="1"/>
        <end position="20"/>
    </location>
</feature>
<evidence type="ECO:0000313" key="4">
    <source>
        <dbReference type="Proteomes" id="UP001341840"/>
    </source>
</evidence>
<organism evidence="3 4">
    <name type="scientific">Stylosanthes scabra</name>
    <dbReference type="NCBI Taxonomy" id="79078"/>
    <lineage>
        <taxon>Eukaryota</taxon>
        <taxon>Viridiplantae</taxon>
        <taxon>Streptophyta</taxon>
        <taxon>Embryophyta</taxon>
        <taxon>Tracheophyta</taxon>
        <taxon>Spermatophyta</taxon>
        <taxon>Magnoliopsida</taxon>
        <taxon>eudicotyledons</taxon>
        <taxon>Gunneridae</taxon>
        <taxon>Pentapetalae</taxon>
        <taxon>rosids</taxon>
        <taxon>fabids</taxon>
        <taxon>Fabales</taxon>
        <taxon>Fabaceae</taxon>
        <taxon>Papilionoideae</taxon>
        <taxon>50 kb inversion clade</taxon>
        <taxon>dalbergioids sensu lato</taxon>
        <taxon>Dalbergieae</taxon>
        <taxon>Pterocarpus clade</taxon>
        <taxon>Stylosanthes</taxon>
    </lineage>
</organism>
<protein>
    <recommendedName>
        <fullName evidence="5">Zinc finger GRF-type domain-containing protein</fullName>
    </recommendedName>
</protein>
<keyword evidence="2" id="KW-0812">Transmembrane</keyword>
<dbReference type="EMBL" id="JASCZI010001721">
    <property type="protein sequence ID" value="MED6115401.1"/>
    <property type="molecule type" value="Genomic_DNA"/>
</dbReference>